<evidence type="ECO:0000313" key="2">
    <source>
        <dbReference type="Proteomes" id="UP000075430"/>
    </source>
</evidence>
<sequence length="342" mass="40145">MKDLDNSEYNGVYLFFSFDLVNSTIFKSSNIWQEVFKRFYELIETMLKKEFKEIRLWKYIGDEVLLFLKVTNFDQLYKCAPVCSKVVREVIQQLYKDYPDSKKIIFIKSTIWMADVTFQNPKGSTGVSPIEERAKNIVFFVGNSPSWMDGLQVDFLGPDIDLGFRLSKFAQKSKVLISANLAYILNRKKGDIESYEREDRIVIDDSYKIISYEILKGIWNNRRYPIIWYGDSWSKEEYDYDEHIESPLVMNVVYNKHQDINKIGKIISDLNKTKELEDIMQAIECSKAEERNREVTYNVPEERLAEIHCAVVCLDKQNRVLLARRSKKRNGWLIYGNLAAAS</sequence>
<proteinExistence type="predicted"/>
<protein>
    <recommendedName>
        <fullName evidence="3">Guanylate cyclase domain-containing protein</fullName>
    </recommendedName>
</protein>
<comment type="caution">
    <text evidence="1">The sequence shown here is derived from an EMBL/GenBank/DDBJ whole genome shotgun (WGS) entry which is preliminary data.</text>
</comment>
<evidence type="ECO:0008006" key="3">
    <source>
        <dbReference type="Google" id="ProtNLM"/>
    </source>
</evidence>
<name>A0A150F3Z7_9BACI</name>
<accession>A0A150F3Z7</accession>
<keyword evidence="2" id="KW-1185">Reference proteome</keyword>
<dbReference type="AlphaFoldDB" id="A0A150F3Z7"/>
<dbReference type="EMBL" id="LSBA01000031">
    <property type="protein sequence ID" value="KXZ16402.1"/>
    <property type="molecule type" value="Genomic_DNA"/>
</dbReference>
<dbReference type="STRING" id="1793963.AXI58_19980"/>
<organism evidence="1 2">
    <name type="scientific">Bacillus nakamurai</name>
    <dbReference type="NCBI Taxonomy" id="1793963"/>
    <lineage>
        <taxon>Bacteria</taxon>
        <taxon>Bacillati</taxon>
        <taxon>Bacillota</taxon>
        <taxon>Bacilli</taxon>
        <taxon>Bacillales</taxon>
        <taxon>Bacillaceae</taxon>
        <taxon>Bacillus</taxon>
    </lineage>
</organism>
<evidence type="ECO:0000313" key="1">
    <source>
        <dbReference type="EMBL" id="KXZ16402.1"/>
    </source>
</evidence>
<dbReference type="Proteomes" id="UP000075430">
    <property type="component" value="Unassembled WGS sequence"/>
</dbReference>
<gene>
    <name evidence="1" type="ORF">AXI58_19980</name>
</gene>
<reference evidence="2" key="1">
    <citation type="submission" date="2016-02" db="EMBL/GenBank/DDBJ databases">
        <authorList>
            <person name="Dunlap C."/>
        </authorList>
    </citation>
    <scope>NUCLEOTIDE SEQUENCE [LARGE SCALE GENOMIC DNA]</scope>
    <source>
        <strain evidence="2">NRRL B-41092</strain>
    </source>
</reference>